<keyword evidence="3" id="KW-1185">Reference proteome</keyword>
<dbReference type="EMBL" id="JACHJI010000002">
    <property type="protein sequence ID" value="MBB4897592.1"/>
    <property type="molecule type" value="Genomic_DNA"/>
</dbReference>
<name>A0A7W7LWX6_9ACTN</name>
<feature type="compositionally biased region" description="Basic and acidic residues" evidence="1">
    <location>
        <begin position="14"/>
        <end position="33"/>
    </location>
</feature>
<organism evidence="2 3">
    <name type="scientific">Streptomyces griseomycini</name>
    <dbReference type="NCBI Taxonomy" id="66895"/>
    <lineage>
        <taxon>Bacteria</taxon>
        <taxon>Bacillati</taxon>
        <taxon>Actinomycetota</taxon>
        <taxon>Actinomycetes</taxon>
        <taxon>Kitasatosporales</taxon>
        <taxon>Streptomycetaceae</taxon>
        <taxon>Streptomyces</taxon>
    </lineage>
</organism>
<feature type="region of interest" description="Disordered" evidence="1">
    <location>
        <begin position="1"/>
        <end position="33"/>
    </location>
</feature>
<evidence type="ECO:0000256" key="1">
    <source>
        <dbReference type="SAM" id="MobiDB-lite"/>
    </source>
</evidence>
<dbReference type="Proteomes" id="UP000579523">
    <property type="component" value="Unassembled WGS sequence"/>
</dbReference>
<dbReference type="PANTHER" id="PTHR34613:SF1">
    <property type="entry name" value="SLL6017 PROTEIN"/>
    <property type="match status" value="1"/>
</dbReference>
<sequence>MDLSFFQSQTAQKLRAEGRAEGREEGREEGRAQARREDVLLLLDHRGVEVSEEERERVAGCRDLGTLDVWFARAVTAASAAEVLAGEVG</sequence>
<evidence type="ECO:0000313" key="2">
    <source>
        <dbReference type="EMBL" id="MBB4897592.1"/>
    </source>
</evidence>
<dbReference type="AlphaFoldDB" id="A0A7W7LWX6"/>
<dbReference type="PANTHER" id="PTHR34613">
    <property type="entry name" value="SLL0800 PROTEIN"/>
    <property type="match status" value="1"/>
</dbReference>
<evidence type="ECO:0000313" key="3">
    <source>
        <dbReference type="Proteomes" id="UP000579523"/>
    </source>
</evidence>
<gene>
    <name evidence="2" type="ORF">FHS37_001619</name>
</gene>
<comment type="caution">
    <text evidence="2">The sequence shown here is derived from an EMBL/GenBank/DDBJ whole genome shotgun (WGS) entry which is preliminary data.</text>
</comment>
<feature type="compositionally biased region" description="Polar residues" evidence="1">
    <location>
        <begin position="1"/>
        <end position="12"/>
    </location>
</feature>
<protein>
    <submittedName>
        <fullName evidence="2">Transposase YdaD</fullName>
    </submittedName>
</protein>
<accession>A0A7W7LWX6</accession>
<proteinExistence type="predicted"/>
<reference evidence="2 3" key="1">
    <citation type="submission" date="2020-08" db="EMBL/GenBank/DDBJ databases">
        <title>Genomic Encyclopedia of Type Strains, Phase III (KMG-III): the genomes of soil and plant-associated and newly described type strains.</title>
        <authorList>
            <person name="Whitman W."/>
        </authorList>
    </citation>
    <scope>NUCLEOTIDE SEQUENCE [LARGE SCALE GENOMIC DNA]</scope>
    <source>
        <strain evidence="2 3">CECT 3273</strain>
    </source>
</reference>
<dbReference type="RefSeq" id="WP_184818489.1">
    <property type="nucleotide sequence ID" value="NZ_BMTK01000004.1"/>
</dbReference>